<keyword evidence="6" id="KW-1185">Reference proteome</keyword>
<organism evidence="5 6">
    <name type="scientific">Vallitalea guaymasensis</name>
    <dbReference type="NCBI Taxonomy" id="1185412"/>
    <lineage>
        <taxon>Bacteria</taxon>
        <taxon>Bacillati</taxon>
        <taxon>Bacillota</taxon>
        <taxon>Clostridia</taxon>
        <taxon>Lachnospirales</taxon>
        <taxon>Vallitaleaceae</taxon>
        <taxon>Vallitalea</taxon>
    </lineage>
</organism>
<dbReference type="Pfam" id="PF01520">
    <property type="entry name" value="Amidase_3"/>
    <property type="match status" value="1"/>
</dbReference>
<dbReference type="Gene3D" id="2.60.40.3500">
    <property type="match status" value="1"/>
</dbReference>
<keyword evidence="3" id="KW-0732">Signal</keyword>
<dbReference type="Pfam" id="PF07833">
    <property type="entry name" value="Cu_amine_oxidN1"/>
    <property type="match status" value="1"/>
</dbReference>
<feature type="signal peptide" evidence="3">
    <location>
        <begin position="1"/>
        <end position="25"/>
    </location>
</feature>
<evidence type="ECO:0000256" key="3">
    <source>
        <dbReference type="SAM" id="SignalP"/>
    </source>
</evidence>
<evidence type="ECO:0000256" key="2">
    <source>
        <dbReference type="SAM" id="MobiDB-lite"/>
    </source>
</evidence>
<proteinExistence type="predicted"/>
<dbReference type="SUPFAM" id="SSF53187">
    <property type="entry name" value="Zn-dependent exopeptidases"/>
    <property type="match status" value="1"/>
</dbReference>
<evidence type="ECO:0000256" key="1">
    <source>
        <dbReference type="ARBA" id="ARBA00022801"/>
    </source>
</evidence>
<dbReference type="InterPro" id="IPR002508">
    <property type="entry name" value="MurNAc-LAA_cat"/>
</dbReference>
<dbReference type="GO" id="GO:0030288">
    <property type="term" value="C:outer membrane-bounded periplasmic space"/>
    <property type="evidence" value="ECO:0007669"/>
    <property type="project" value="TreeGrafter"/>
</dbReference>
<dbReference type="InterPro" id="IPR050695">
    <property type="entry name" value="N-acetylmuramoyl_amidase_3"/>
</dbReference>
<protein>
    <submittedName>
        <fullName evidence="5">N-acetylmuramoyl-L-alanine amidase</fullName>
    </submittedName>
</protein>
<feature type="region of interest" description="Disordered" evidence="2">
    <location>
        <begin position="175"/>
        <end position="254"/>
    </location>
</feature>
<dbReference type="InterPro" id="IPR021731">
    <property type="entry name" value="AMIN_dom"/>
</dbReference>
<evidence type="ECO:0000259" key="4">
    <source>
        <dbReference type="SMART" id="SM00646"/>
    </source>
</evidence>
<dbReference type="KEGG" id="vgu:HYG85_06675"/>
<dbReference type="Gene3D" id="3.40.630.40">
    <property type="entry name" value="Zn-dependent exopeptidases"/>
    <property type="match status" value="1"/>
</dbReference>
<dbReference type="InterPro" id="IPR036582">
    <property type="entry name" value="Mao_N_sf"/>
</dbReference>
<dbReference type="Gene3D" id="3.30.457.10">
    <property type="entry name" value="Copper amine oxidase-like, N-terminal domain"/>
    <property type="match status" value="1"/>
</dbReference>
<dbReference type="AlphaFoldDB" id="A0A8J8SBF6"/>
<dbReference type="RefSeq" id="WP_212692834.1">
    <property type="nucleotide sequence ID" value="NZ_CP058561.1"/>
</dbReference>
<dbReference type="GO" id="GO:0008745">
    <property type="term" value="F:N-acetylmuramoyl-L-alanine amidase activity"/>
    <property type="evidence" value="ECO:0007669"/>
    <property type="project" value="InterPro"/>
</dbReference>
<keyword evidence="1" id="KW-0378">Hydrolase</keyword>
<evidence type="ECO:0000313" key="6">
    <source>
        <dbReference type="Proteomes" id="UP000677305"/>
    </source>
</evidence>
<sequence length="791" mass="89556">MIRKIITTVLTITIMLNLFSVNASAETTNNGKFFIKYDGQIYKYKNRFVKLVVDGKVIETGEMPAIVITEDVNGEKVGRTLVPVREVCESEQIGAKVDWNGPKQEAYISYEDKFIVLKINEKKAIVNNKEVMLDVPAKLIQNVNTKKWKTMVPIRFIVETFGYEVNWNGKEYSAEMTKKSNQQGQDDTDEQSGEDDQSENDQSENDQTDVEDNKDNETGEDSESSEDQNSNNDNDNEDELLDSLESGGAKNELPTALKNNPVVWMVDDDVLSKINDRYTETTIARKLCPTTKVKSIEYESDKVNKKFVIEASSPITDVKKSYWKNRLIIDVDNSKWDMDKYEKTFDDNPIITGVRSSQFADTITRIVFDLKGEGYKFNVYLSEDRKKINIEVQNNSIYGIHLGQNDKGDYIKILGVKAPDVKPFRLSNPDRIVFDLPNTESLLSTRSSTAEGQYVKEIRTAQFDETTTRIVIETDGQADYTISEESGSATIIQLIEPSYDNIKYINYDNPTIVLQKDGKEINLSNIKCTDDYTNRKYIIQLPGDYRELFGSGTIRINDGIINSVDITNDKGNTVLTIDENSVYDYRITEDKDNIYIKAFKPKELYSKVIVIDPGHGGKDPGASDNGLVEKELNFDIVLYLKEYLDKEKDIKVYYTRLDDSYPTLGDRTDLANDVDADFFISVHNNWYTSSAHGTEVYYLAPSSKPGMTSIKLAEIFQKAIVSAVGTKDRGIKSGNLFVLRNTDMPAVLIEVAFLSNPTDVAKLKSETFKKNTANAIYKAILEAFKKYPTGR</sequence>
<name>A0A8J8SBF6_9FIRM</name>
<dbReference type="PANTHER" id="PTHR30404:SF0">
    <property type="entry name" value="N-ACETYLMURAMOYL-L-ALANINE AMIDASE AMIC"/>
    <property type="match status" value="1"/>
</dbReference>
<dbReference type="EMBL" id="CP058561">
    <property type="protein sequence ID" value="QUH28614.1"/>
    <property type="molecule type" value="Genomic_DNA"/>
</dbReference>
<feature type="domain" description="MurNAc-LAA" evidence="4">
    <location>
        <begin position="668"/>
        <end position="781"/>
    </location>
</feature>
<feature type="chain" id="PRO_5035230063" evidence="3">
    <location>
        <begin position="26"/>
        <end position="791"/>
    </location>
</feature>
<dbReference type="SMART" id="SM00646">
    <property type="entry name" value="Ami_3"/>
    <property type="match status" value="1"/>
</dbReference>
<gene>
    <name evidence="5" type="ORF">HYG85_06675</name>
</gene>
<dbReference type="PANTHER" id="PTHR30404">
    <property type="entry name" value="N-ACETYLMURAMOYL-L-ALANINE AMIDASE"/>
    <property type="match status" value="1"/>
</dbReference>
<dbReference type="InterPro" id="IPR012854">
    <property type="entry name" value="Cu_amine_oxidase-like_N"/>
</dbReference>
<evidence type="ECO:0000313" key="5">
    <source>
        <dbReference type="EMBL" id="QUH28614.1"/>
    </source>
</evidence>
<dbReference type="Pfam" id="PF11741">
    <property type="entry name" value="AMIN"/>
    <property type="match status" value="2"/>
</dbReference>
<dbReference type="Proteomes" id="UP000677305">
    <property type="component" value="Chromosome"/>
</dbReference>
<reference evidence="5 6" key="1">
    <citation type="submission" date="2020-07" db="EMBL/GenBank/DDBJ databases">
        <title>Vallitalea guaymasensis genome.</title>
        <authorList>
            <person name="Postec A."/>
        </authorList>
    </citation>
    <scope>NUCLEOTIDE SEQUENCE [LARGE SCALE GENOMIC DNA]</scope>
    <source>
        <strain evidence="5 6">Ra1766G1</strain>
    </source>
</reference>
<dbReference type="SUPFAM" id="SSF55383">
    <property type="entry name" value="Copper amine oxidase, domain N"/>
    <property type="match status" value="1"/>
</dbReference>
<dbReference type="GO" id="GO:0009253">
    <property type="term" value="P:peptidoglycan catabolic process"/>
    <property type="evidence" value="ECO:0007669"/>
    <property type="project" value="InterPro"/>
</dbReference>
<feature type="compositionally biased region" description="Acidic residues" evidence="2">
    <location>
        <begin position="186"/>
        <end position="210"/>
    </location>
</feature>
<dbReference type="CDD" id="cd02696">
    <property type="entry name" value="MurNAc-LAA"/>
    <property type="match status" value="1"/>
</dbReference>
<accession>A0A8J8SBF6</accession>